<name>A0ABD5VZ90_9EURY</name>
<sequence>MTTQPDDSLISPELEASIGALLADETRIRILETLYDVGSSPDESAGLQFSTLRRRVDVADSGRFNYHLDQLQDELVRKDDAQYVLTPTGTRLVRAFDQR</sequence>
<dbReference type="EMBL" id="JBHSZI010000001">
    <property type="protein sequence ID" value="MFC7057122.1"/>
    <property type="molecule type" value="Genomic_DNA"/>
</dbReference>
<comment type="caution">
    <text evidence="2">The sequence shown here is derived from an EMBL/GenBank/DDBJ whole genome shotgun (WGS) entry which is preliminary data.</text>
</comment>
<protein>
    <recommendedName>
        <fullName evidence="1">DUF7347 domain-containing protein</fullName>
    </recommendedName>
</protein>
<reference evidence="2 3" key="1">
    <citation type="journal article" date="2019" name="Int. J. Syst. Evol. Microbiol.">
        <title>The Global Catalogue of Microorganisms (GCM) 10K type strain sequencing project: providing services to taxonomists for standard genome sequencing and annotation.</title>
        <authorList>
            <consortium name="The Broad Institute Genomics Platform"/>
            <consortium name="The Broad Institute Genome Sequencing Center for Infectious Disease"/>
            <person name="Wu L."/>
            <person name="Ma J."/>
        </authorList>
    </citation>
    <scope>NUCLEOTIDE SEQUENCE [LARGE SCALE GENOMIC DNA]</scope>
    <source>
        <strain evidence="2 3">JCM 30072</strain>
    </source>
</reference>
<organism evidence="2 3">
    <name type="scientific">Halovenus salina</name>
    <dbReference type="NCBI Taxonomy" id="1510225"/>
    <lineage>
        <taxon>Archaea</taxon>
        <taxon>Methanobacteriati</taxon>
        <taxon>Methanobacteriota</taxon>
        <taxon>Stenosarchaea group</taxon>
        <taxon>Halobacteria</taxon>
        <taxon>Halobacteriales</taxon>
        <taxon>Haloarculaceae</taxon>
        <taxon>Halovenus</taxon>
    </lineage>
</organism>
<dbReference type="Gene3D" id="1.10.10.10">
    <property type="entry name" value="Winged helix-like DNA-binding domain superfamily/Winged helix DNA-binding domain"/>
    <property type="match status" value="1"/>
</dbReference>
<dbReference type="GeneID" id="76628949"/>
<evidence type="ECO:0000313" key="3">
    <source>
        <dbReference type="Proteomes" id="UP001596445"/>
    </source>
</evidence>
<dbReference type="Pfam" id="PF24038">
    <property type="entry name" value="DUF7347"/>
    <property type="match status" value="1"/>
</dbReference>
<proteinExistence type="predicted"/>
<accession>A0ABD5VZ90</accession>
<dbReference type="AlphaFoldDB" id="A0ABD5VZ90"/>
<dbReference type="Proteomes" id="UP001596445">
    <property type="component" value="Unassembled WGS sequence"/>
</dbReference>
<feature type="domain" description="DUF7347" evidence="1">
    <location>
        <begin position="20"/>
        <end position="95"/>
    </location>
</feature>
<keyword evidence="3" id="KW-1185">Reference proteome</keyword>
<dbReference type="InterPro" id="IPR055771">
    <property type="entry name" value="DUF7347"/>
</dbReference>
<dbReference type="RefSeq" id="WP_267162857.1">
    <property type="nucleotide sequence ID" value="NZ_CP112972.1"/>
</dbReference>
<gene>
    <name evidence="2" type="ORF">ACFQQG_01755</name>
</gene>
<dbReference type="InterPro" id="IPR036388">
    <property type="entry name" value="WH-like_DNA-bd_sf"/>
</dbReference>
<evidence type="ECO:0000313" key="2">
    <source>
        <dbReference type="EMBL" id="MFC7057122.1"/>
    </source>
</evidence>
<evidence type="ECO:0000259" key="1">
    <source>
        <dbReference type="Pfam" id="PF24038"/>
    </source>
</evidence>